<dbReference type="EMBL" id="JABWDY010025471">
    <property type="protein sequence ID" value="KAF5189441.1"/>
    <property type="molecule type" value="Genomic_DNA"/>
</dbReference>
<evidence type="ECO:0000313" key="2">
    <source>
        <dbReference type="EMBL" id="KAF5189441.1"/>
    </source>
</evidence>
<dbReference type="Proteomes" id="UP000554482">
    <property type="component" value="Unassembled WGS sequence"/>
</dbReference>
<keyword evidence="3" id="KW-1185">Reference proteome</keyword>
<proteinExistence type="predicted"/>
<evidence type="ECO:0000313" key="3">
    <source>
        <dbReference type="Proteomes" id="UP000554482"/>
    </source>
</evidence>
<gene>
    <name evidence="2" type="ORF">FRX31_020971</name>
</gene>
<feature type="compositionally biased region" description="Basic and acidic residues" evidence="1">
    <location>
        <begin position="58"/>
        <end position="70"/>
    </location>
</feature>
<accession>A0A7J6VX94</accession>
<organism evidence="2 3">
    <name type="scientific">Thalictrum thalictroides</name>
    <name type="common">Rue-anemone</name>
    <name type="synonym">Anemone thalictroides</name>
    <dbReference type="NCBI Taxonomy" id="46969"/>
    <lineage>
        <taxon>Eukaryota</taxon>
        <taxon>Viridiplantae</taxon>
        <taxon>Streptophyta</taxon>
        <taxon>Embryophyta</taxon>
        <taxon>Tracheophyta</taxon>
        <taxon>Spermatophyta</taxon>
        <taxon>Magnoliopsida</taxon>
        <taxon>Ranunculales</taxon>
        <taxon>Ranunculaceae</taxon>
        <taxon>Thalictroideae</taxon>
        <taxon>Thalictrum</taxon>
    </lineage>
</organism>
<name>A0A7J6VX94_THATH</name>
<sequence>MKNGSPKEYLADSMYKSPNKLVNLVNDELVDSSCVGKNKTCKPRTNRDWRKCGHRALSKEENRRGDKTSLKENPAALLHS</sequence>
<evidence type="ECO:0000256" key="1">
    <source>
        <dbReference type="SAM" id="MobiDB-lite"/>
    </source>
</evidence>
<dbReference type="AlphaFoldDB" id="A0A7J6VX94"/>
<protein>
    <submittedName>
        <fullName evidence="2">Uncharacterized protein</fullName>
    </submittedName>
</protein>
<comment type="caution">
    <text evidence="2">The sequence shown here is derived from an EMBL/GenBank/DDBJ whole genome shotgun (WGS) entry which is preliminary data.</text>
</comment>
<reference evidence="2 3" key="1">
    <citation type="submission" date="2020-06" db="EMBL/GenBank/DDBJ databases">
        <title>Transcriptomic and genomic resources for Thalictrum thalictroides and T. hernandezii: Facilitating candidate gene discovery in an emerging model plant lineage.</title>
        <authorList>
            <person name="Arias T."/>
            <person name="Riano-Pachon D.M."/>
            <person name="Di Stilio V.S."/>
        </authorList>
    </citation>
    <scope>NUCLEOTIDE SEQUENCE [LARGE SCALE GENOMIC DNA]</scope>
    <source>
        <strain evidence="3">cv. WT478/WT964</strain>
        <tissue evidence="2">Leaves</tissue>
    </source>
</reference>
<feature type="region of interest" description="Disordered" evidence="1">
    <location>
        <begin position="58"/>
        <end position="80"/>
    </location>
</feature>